<gene>
    <name evidence="1" type="ORF">GSPATT00035479001</name>
</gene>
<dbReference type="InParanoid" id="A0C6D3"/>
<dbReference type="Proteomes" id="UP000000600">
    <property type="component" value="Unassembled WGS sequence"/>
</dbReference>
<dbReference type="KEGG" id="ptm:GSPATT00035479001"/>
<organism evidence="1 2">
    <name type="scientific">Paramecium tetraurelia</name>
    <dbReference type="NCBI Taxonomy" id="5888"/>
    <lineage>
        <taxon>Eukaryota</taxon>
        <taxon>Sar</taxon>
        <taxon>Alveolata</taxon>
        <taxon>Ciliophora</taxon>
        <taxon>Intramacronucleata</taxon>
        <taxon>Oligohymenophorea</taxon>
        <taxon>Peniculida</taxon>
        <taxon>Parameciidae</taxon>
        <taxon>Paramecium</taxon>
    </lineage>
</organism>
<name>A0C6D3_PARTE</name>
<proteinExistence type="predicted"/>
<reference evidence="1 2" key="1">
    <citation type="journal article" date="2006" name="Nature">
        <title>Global trends of whole-genome duplications revealed by the ciliate Paramecium tetraurelia.</title>
        <authorList>
            <consortium name="Genoscope"/>
            <person name="Aury J.-M."/>
            <person name="Jaillon O."/>
            <person name="Duret L."/>
            <person name="Noel B."/>
            <person name="Jubin C."/>
            <person name="Porcel B.M."/>
            <person name="Segurens B."/>
            <person name="Daubin V."/>
            <person name="Anthouard V."/>
            <person name="Aiach N."/>
            <person name="Arnaiz O."/>
            <person name="Billaut A."/>
            <person name="Beisson J."/>
            <person name="Blanc I."/>
            <person name="Bouhouche K."/>
            <person name="Camara F."/>
            <person name="Duharcourt S."/>
            <person name="Guigo R."/>
            <person name="Gogendeau D."/>
            <person name="Katinka M."/>
            <person name="Keller A.-M."/>
            <person name="Kissmehl R."/>
            <person name="Klotz C."/>
            <person name="Koll F."/>
            <person name="Le Moue A."/>
            <person name="Lepere C."/>
            <person name="Malinsky S."/>
            <person name="Nowacki M."/>
            <person name="Nowak J.K."/>
            <person name="Plattner H."/>
            <person name="Poulain J."/>
            <person name="Ruiz F."/>
            <person name="Serrano V."/>
            <person name="Zagulski M."/>
            <person name="Dessen P."/>
            <person name="Betermier M."/>
            <person name="Weissenbach J."/>
            <person name="Scarpelli C."/>
            <person name="Schachter V."/>
            <person name="Sperling L."/>
            <person name="Meyer E."/>
            <person name="Cohen J."/>
            <person name="Wincker P."/>
        </authorList>
    </citation>
    <scope>NUCLEOTIDE SEQUENCE [LARGE SCALE GENOMIC DNA]</scope>
    <source>
        <strain evidence="1 2">Stock d4-2</strain>
    </source>
</reference>
<dbReference type="RefSeq" id="XP_001433747.1">
    <property type="nucleotide sequence ID" value="XM_001433710.1"/>
</dbReference>
<evidence type="ECO:0000313" key="2">
    <source>
        <dbReference type="Proteomes" id="UP000000600"/>
    </source>
</evidence>
<dbReference type="OrthoDB" id="290015at2759"/>
<dbReference type="HOGENOM" id="CLU_1252756_0_0_1"/>
<dbReference type="GeneID" id="5019525"/>
<keyword evidence="2" id="KW-1185">Reference proteome</keyword>
<protein>
    <submittedName>
        <fullName evidence="1">Uncharacterized protein</fullName>
    </submittedName>
</protein>
<dbReference type="AlphaFoldDB" id="A0C6D3"/>
<evidence type="ECO:0000313" key="1">
    <source>
        <dbReference type="EMBL" id="CAK66350.1"/>
    </source>
</evidence>
<sequence>MLKSITELYDQNLSKFMQSNQNLESKSNITYNGFIRSDAKQSCQTSQKHLKITRSHNISPSIGQYNVSYKCLDTHRYEVNFGSPRSVRKPIEEMPMTMRASPVNNHMKQHSIKGGTDFEKQVSREQMYLTRGWLKFDKSMRAPKRTLEEKLHKLEVGQEALLKFPSIEVKENPQLQMKVTHLPYDYEKIRQISRQYLYKYINPYSRQKYHIKESALRFYSP</sequence>
<dbReference type="OMA" id="PSIGQYN"/>
<accession>A0C6D3</accession>
<dbReference type="EMBL" id="CT868044">
    <property type="protein sequence ID" value="CAK66350.1"/>
    <property type="molecule type" value="Genomic_DNA"/>
</dbReference>